<proteinExistence type="predicted"/>
<evidence type="ECO:0000313" key="2">
    <source>
        <dbReference type="Proteomes" id="UP000789570"/>
    </source>
</evidence>
<feature type="non-terminal residue" evidence="1">
    <location>
        <position position="125"/>
    </location>
</feature>
<name>A0A9N9HPA4_9GLOM</name>
<sequence>KYCITRDSDLSQQNNENVKETQNISAKKNRFDKKFVRIIIKDNQPIRIRNDEGFREFVEELDPLYELSSDKKVRELLVKSYNFCKEEIVHLFEQDINFCEWHNSSKGEDDRELERDIIDYLLPKP</sequence>
<feature type="non-terminal residue" evidence="1">
    <location>
        <position position="1"/>
    </location>
</feature>
<dbReference type="EMBL" id="CAJVPQ010007616">
    <property type="protein sequence ID" value="CAG8698730.1"/>
    <property type="molecule type" value="Genomic_DNA"/>
</dbReference>
<protein>
    <submittedName>
        <fullName evidence="1">13560_t:CDS:1</fullName>
    </submittedName>
</protein>
<evidence type="ECO:0000313" key="1">
    <source>
        <dbReference type="EMBL" id="CAG8698730.1"/>
    </source>
</evidence>
<accession>A0A9N9HPA4</accession>
<keyword evidence="2" id="KW-1185">Reference proteome</keyword>
<dbReference type="Proteomes" id="UP000789570">
    <property type="component" value="Unassembled WGS sequence"/>
</dbReference>
<gene>
    <name evidence="1" type="ORF">FCALED_LOCUS13364</name>
</gene>
<dbReference type="SUPFAM" id="SSF140996">
    <property type="entry name" value="Hermes dimerisation domain"/>
    <property type="match status" value="1"/>
</dbReference>
<dbReference type="AlphaFoldDB" id="A0A9N9HPA4"/>
<organism evidence="1 2">
    <name type="scientific">Funneliformis caledonium</name>
    <dbReference type="NCBI Taxonomy" id="1117310"/>
    <lineage>
        <taxon>Eukaryota</taxon>
        <taxon>Fungi</taxon>
        <taxon>Fungi incertae sedis</taxon>
        <taxon>Mucoromycota</taxon>
        <taxon>Glomeromycotina</taxon>
        <taxon>Glomeromycetes</taxon>
        <taxon>Glomerales</taxon>
        <taxon>Glomeraceae</taxon>
        <taxon>Funneliformis</taxon>
    </lineage>
</organism>
<reference evidence="1" key="1">
    <citation type="submission" date="2021-06" db="EMBL/GenBank/DDBJ databases">
        <authorList>
            <person name="Kallberg Y."/>
            <person name="Tangrot J."/>
            <person name="Rosling A."/>
        </authorList>
    </citation>
    <scope>NUCLEOTIDE SEQUENCE</scope>
    <source>
        <strain evidence="1">UK204</strain>
    </source>
</reference>
<comment type="caution">
    <text evidence="1">The sequence shown here is derived from an EMBL/GenBank/DDBJ whole genome shotgun (WGS) entry which is preliminary data.</text>
</comment>
<dbReference type="OrthoDB" id="2436969at2759"/>